<sequence>MNRIPSHIGVIPDGNRRWAAGQGLAKEAGYEKGLNPGLELYGLCKELGVKELTFYGFTQDNTKRPSIQREAFQKSCVDAVEMLSKEDAELLVIGNDSSNLFPKQLIPYRKRTKFGEGRLKVNFLVNYGWQWDLSHGLSQEVKKNSSSNENIMTNIASADISRVDLIIRWGGRRRLSGFLPVQSIYSDLYVVDAYWPDFKPQHLYDALEWYNQQDVTLGG</sequence>
<keyword evidence="1 3" id="KW-0808">Transferase</keyword>
<gene>
    <name evidence="3" type="ordered locus">Amet_1237</name>
</gene>
<dbReference type="SUPFAM" id="SSF64005">
    <property type="entry name" value="Undecaprenyl diphosphate synthase"/>
    <property type="match status" value="1"/>
</dbReference>
<dbReference type="HOGENOM" id="CLU_038505_1_1_9"/>
<keyword evidence="4" id="KW-1185">Reference proteome</keyword>
<dbReference type="NCBIfam" id="TIGR00055">
    <property type="entry name" value="uppS"/>
    <property type="match status" value="1"/>
</dbReference>
<reference evidence="4" key="1">
    <citation type="journal article" date="2016" name="Genome Announc.">
        <title>Complete genome sequence of Alkaliphilus metalliredigens strain QYMF, an alkaliphilic and metal-reducing bacterium isolated from borax-contaminated leachate ponds.</title>
        <authorList>
            <person name="Hwang C."/>
            <person name="Copeland A."/>
            <person name="Lucas S."/>
            <person name="Lapidus A."/>
            <person name="Barry K."/>
            <person name="Detter J.C."/>
            <person name="Glavina Del Rio T."/>
            <person name="Hammon N."/>
            <person name="Israni S."/>
            <person name="Dalin E."/>
            <person name="Tice H."/>
            <person name="Pitluck S."/>
            <person name="Chertkov O."/>
            <person name="Brettin T."/>
            <person name="Bruce D."/>
            <person name="Han C."/>
            <person name="Schmutz J."/>
            <person name="Larimer F."/>
            <person name="Land M.L."/>
            <person name="Hauser L."/>
            <person name="Kyrpides N."/>
            <person name="Mikhailova N."/>
            <person name="Ye Q."/>
            <person name="Zhou J."/>
            <person name="Richardson P."/>
            <person name="Fields M.W."/>
        </authorList>
    </citation>
    <scope>NUCLEOTIDE SEQUENCE [LARGE SCALE GENOMIC DNA]</scope>
    <source>
        <strain evidence="4">QYMF</strain>
    </source>
</reference>
<dbReference type="PANTHER" id="PTHR10291">
    <property type="entry name" value="DEHYDRODOLICHYL DIPHOSPHATE SYNTHASE FAMILY MEMBER"/>
    <property type="match status" value="1"/>
</dbReference>
<dbReference type="CDD" id="cd00475">
    <property type="entry name" value="Cis_IPPS"/>
    <property type="match status" value="1"/>
</dbReference>
<evidence type="ECO:0000313" key="4">
    <source>
        <dbReference type="Proteomes" id="UP000001572"/>
    </source>
</evidence>
<dbReference type="Pfam" id="PF01255">
    <property type="entry name" value="Prenyltransf"/>
    <property type="match status" value="1"/>
</dbReference>
<dbReference type="InterPro" id="IPR001441">
    <property type="entry name" value="UPP_synth-like"/>
</dbReference>
<dbReference type="AlphaFoldDB" id="A6TMM6"/>
<evidence type="ECO:0000256" key="2">
    <source>
        <dbReference type="ARBA" id="ARBA00038453"/>
    </source>
</evidence>
<dbReference type="OrthoDB" id="4191603at2"/>
<dbReference type="Gene3D" id="3.40.1180.10">
    <property type="entry name" value="Decaprenyl diphosphate synthase-like"/>
    <property type="match status" value="1"/>
</dbReference>
<proteinExistence type="inferred from homology"/>
<evidence type="ECO:0000256" key="1">
    <source>
        <dbReference type="ARBA" id="ARBA00022679"/>
    </source>
</evidence>
<dbReference type="Proteomes" id="UP000001572">
    <property type="component" value="Chromosome"/>
</dbReference>
<dbReference type="RefSeq" id="WP_012062485.1">
    <property type="nucleotide sequence ID" value="NC_009633.1"/>
</dbReference>
<protein>
    <submittedName>
        <fullName evidence="3">Di-trans-poly-cis-decaprenylcistransferase</fullName>
    </submittedName>
</protein>
<dbReference type="STRING" id="293826.Amet_1237"/>
<dbReference type="GO" id="GO:0045547">
    <property type="term" value="F:ditrans,polycis-polyprenyl diphosphate synthase [(2E,6E)-farnesyl diphosphate specific] activity"/>
    <property type="evidence" value="ECO:0007669"/>
    <property type="project" value="TreeGrafter"/>
</dbReference>
<dbReference type="eggNOG" id="COG0020">
    <property type="taxonomic scope" value="Bacteria"/>
</dbReference>
<accession>A6TMM6</accession>
<dbReference type="InterPro" id="IPR036424">
    <property type="entry name" value="UPP_synth-like_sf"/>
</dbReference>
<evidence type="ECO:0000313" key="3">
    <source>
        <dbReference type="EMBL" id="ABR47444.1"/>
    </source>
</evidence>
<name>A6TMM6_ALKMQ</name>
<dbReference type="EMBL" id="CP000724">
    <property type="protein sequence ID" value="ABR47444.1"/>
    <property type="molecule type" value="Genomic_DNA"/>
</dbReference>
<dbReference type="PANTHER" id="PTHR10291:SF43">
    <property type="entry name" value="DEHYDRODOLICHYL DIPHOSPHATE SYNTHASE COMPLEX SUBUNIT DHDDS"/>
    <property type="match status" value="1"/>
</dbReference>
<dbReference type="KEGG" id="amt:Amet_1237"/>
<dbReference type="GO" id="GO:0016094">
    <property type="term" value="P:polyprenol biosynthetic process"/>
    <property type="evidence" value="ECO:0007669"/>
    <property type="project" value="TreeGrafter"/>
</dbReference>
<comment type="similarity">
    <text evidence="2">Belongs to the UPP synthase family. Z-FPP synthase subfamily.</text>
</comment>
<organism evidence="3 4">
    <name type="scientific">Alkaliphilus metalliredigens (strain QYMF)</name>
    <dbReference type="NCBI Taxonomy" id="293826"/>
    <lineage>
        <taxon>Bacteria</taxon>
        <taxon>Bacillati</taxon>
        <taxon>Bacillota</taxon>
        <taxon>Clostridia</taxon>
        <taxon>Peptostreptococcales</taxon>
        <taxon>Natronincolaceae</taxon>
        <taxon>Alkaliphilus</taxon>
    </lineage>
</organism>